<keyword evidence="1" id="KW-1133">Transmembrane helix</keyword>
<dbReference type="EMBL" id="PVMZ01000002">
    <property type="protein sequence ID" value="PRX24663.1"/>
    <property type="molecule type" value="Genomic_DNA"/>
</dbReference>
<sequence length="84" mass="9150">MGHMGDMIRKLQRWFAAALAGVTLAVLIPAQAWAADNGTAQLVVEAARRSRRSGFGFFGLICCLGVVAIIVIVVLLISRNRKRR</sequence>
<evidence type="ECO:0008006" key="5">
    <source>
        <dbReference type="Google" id="ProtNLM"/>
    </source>
</evidence>
<dbReference type="Proteomes" id="UP000239415">
    <property type="component" value="Unassembled WGS sequence"/>
</dbReference>
<evidence type="ECO:0000313" key="3">
    <source>
        <dbReference type="EMBL" id="PRX24663.1"/>
    </source>
</evidence>
<protein>
    <recommendedName>
        <fullName evidence="5">Secreted protein with PEP-CTERM sorting signal</fullName>
    </recommendedName>
</protein>
<evidence type="ECO:0000256" key="2">
    <source>
        <dbReference type="SAM" id="SignalP"/>
    </source>
</evidence>
<gene>
    <name evidence="3" type="ORF">CLV67_102442</name>
</gene>
<comment type="caution">
    <text evidence="3">The sequence shown here is derived from an EMBL/GenBank/DDBJ whole genome shotgun (WGS) entry which is preliminary data.</text>
</comment>
<organism evidence="3 4">
    <name type="scientific">Actinoplanes italicus</name>
    <dbReference type="NCBI Taxonomy" id="113567"/>
    <lineage>
        <taxon>Bacteria</taxon>
        <taxon>Bacillati</taxon>
        <taxon>Actinomycetota</taxon>
        <taxon>Actinomycetes</taxon>
        <taxon>Micromonosporales</taxon>
        <taxon>Micromonosporaceae</taxon>
        <taxon>Actinoplanes</taxon>
    </lineage>
</organism>
<dbReference type="AlphaFoldDB" id="A0A2T0KLZ2"/>
<keyword evidence="2" id="KW-0732">Signal</keyword>
<reference evidence="3 4" key="1">
    <citation type="submission" date="2018-03" db="EMBL/GenBank/DDBJ databases">
        <title>Genomic Encyclopedia of Archaeal and Bacterial Type Strains, Phase II (KMG-II): from individual species to whole genera.</title>
        <authorList>
            <person name="Goeker M."/>
        </authorList>
    </citation>
    <scope>NUCLEOTIDE SEQUENCE [LARGE SCALE GENOMIC DNA]</scope>
    <source>
        <strain evidence="3 4">DSM 43146</strain>
    </source>
</reference>
<feature type="transmembrane region" description="Helical" evidence="1">
    <location>
        <begin position="58"/>
        <end position="77"/>
    </location>
</feature>
<proteinExistence type="predicted"/>
<keyword evidence="1" id="KW-0472">Membrane</keyword>
<accession>A0A2T0KLZ2</accession>
<evidence type="ECO:0000256" key="1">
    <source>
        <dbReference type="SAM" id="Phobius"/>
    </source>
</evidence>
<feature type="signal peptide" evidence="2">
    <location>
        <begin position="1"/>
        <end position="34"/>
    </location>
</feature>
<feature type="chain" id="PRO_5015559953" description="Secreted protein with PEP-CTERM sorting signal" evidence="2">
    <location>
        <begin position="35"/>
        <end position="84"/>
    </location>
</feature>
<keyword evidence="4" id="KW-1185">Reference proteome</keyword>
<evidence type="ECO:0000313" key="4">
    <source>
        <dbReference type="Proteomes" id="UP000239415"/>
    </source>
</evidence>
<name>A0A2T0KLZ2_9ACTN</name>
<keyword evidence="1" id="KW-0812">Transmembrane</keyword>